<comment type="function">
    <text evidence="6">Involved in nucleolar processing of pre-18S ribosomal RNA. Has a role in the nuclear export of 40S pre-ribosomal subunit to the cytoplasm.</text>
</comment>
<dbReference type="GO" id="GO:0030692">
    <property type="term" value="C:Noc4p-Nop14p complex"/>
    <property type="evidence" value="ECO:0007669"/>
    <property type="project" value="TreeGrafter"/>
</dbReference>
<dbReference type="OrthoDB" id="1938482at2759"/>
<name>S8C4W9_9LAMI</name>
<evidence type="ECO:0000256" key="6">
    <source>
        <dbReference type="ARBA" id="ARBA00024695"/>
    </source>
</evidence>
<protein>
    <submittedName>
        <fullName evidence="8">Uncharacterized protein</fullName>
    </submittedName>
</protein>
<dbReference type="EMBL" id="AUSU01008355">
    <property type="protein sequence ID" value="EPS59451.1"/>
    <property type="molecule type" value="Genomic_DNA"/>
</dbReference>
<feature type="compositionally biased region" description="Basic residues" evidence="7">
    <location>
        <begin position="7"/>
        <end position="20"/>
    </location>
</feature>
<evidence type="ECO:0000256" key="2">
    <source>
        <dbReference type="ARBA" id="ARBA00007466"/>
    </source>
</evidence>
<dbReference type="PANTHER" id="PTHR23183">
    <property type="entry name" value="NOP14"/>
    <property type="match status" value="1"/>
</dbReference>
<feature type="region of interest" description="Disordered" evidence="7">
    <location>
        <begin position="295"/>
        <end position="318"/>
    </location>
</feature>
<dbReference type="GO" id="GO:0030490">
    <property type="term" value="P:maturation of SSU-rRNA"/>
    <property type="evidence" value="ECO:0007669"/>
    <property type="project" value="TreeGrafter"/>
</dbReference>
<dbReference type="Pfam" id="PF04147">
    <property type="entry name" value="Nop14"/>
    <property type="match status" value="1"/>
</dbReference>
<dbReference type="Proteomes" id="UP000015453">
    <property type="component" value="Unassembled WGS sequence"/>
</dbReference>
<feature type="non-terminal residue" evidence="8">
    <location>
        <position position="318"/>
    </location>
</feature>
<reference evidence="8 9" key="1">
    <citation type="journal article" date="2013" name="BMC Genomics">
        <title>The miniature genome of a carnivorous plant Genlisea aurea contains a low number of genes and short non-coding sequences.</title>
        <authorList>
            <person name="Leushkin E.V."/>
            <person name="Sutormin R.A."/>
            <person name="Nabieva E.R."/>
            <person name="Penin A.A."/>
            <person name="Kondrashov A.S."/>
            <person name="Logacheva M.D."/>
        </authorList>
    </citation>
    <scope>NUCLEOTIDE SEQUENCE [LARGE SCALE GENOMIC DNA]</scope>
</reference>
<comment type="caution">
    <text evidence="8">The sequence shown here is derived from an EMBL/GenBank/DDBJ whole genome shotgun (WGS) entry which is preliminary data.</text>
</comment>
<keyword evidence="5" id="KW-0539">Nucleus</keyword>
<dbReference type="PANTHER" id="PTHR23183:SF0">
    <property type="entry name" value="NUCLEOLAR PROTEIN 14"/>
    <property type="match status" value="1"/>
</dbReference>
<evidence type="ECO:0000256" key="1">
    <source>
        <dbReference type="ARBA" id="ARBA00004604"/>
    </source>
</evidence>
<evidence type="ECO:0000256" key="5">
    <source>
        <dbReference type="ARBA" id="ARBA00023242"/>
    </source>
</evidence>
<evidence type="ECO:0000256" key="3">
    <source>
        <dbReference type="ARBA" id="ARBA00022517"/>
    </source>
</evidence>
<keyword evidence="4" id="KW-0698">rRNA processing</keyword>
<feature type="region of interest" description="Disordered" evidence="7">
    <location>
        <begin position="1"/>
        <end position="42"/>
    </location>
</feature>
<keyword evidence="9" id="KW-1185">Reference proteome</keyword>
<dbReference type="InterPro" id="IPR007276">
    <property type="entry name" value="Nop14"/>
</dbReference>
<gene>
    <name evidence="8" type="ORF">M569_15356</name>
</gene>
<accession>S8C4W9</accession>
<evidence type="ECO:0000256" key="7">
    <source>
        <dbReference type="SAM" id="MobiDB-lite"/>
    </source>
</evidence>
<evidence type="ECO:0000256" key="4">
    <source>
        <dbReference type="ARBA" id="ARBA00022552"/>
    </source>
</evidence>
<proteinExistence type="inferred from homology"/>
<dbReference type="GO" id="GO:0032040">
    <property type="term" value="C:small-subunit processome"/>
    <property type="evidence" value="ECO:0007669"/>
    <property type="project" value="InterPro"/>
</dbReference>
<organism evidence="8 9">
    <name type="scientific">Genlisea aurea</name>
    <dbReference type="NCBI Taxonomy" id="192259"/>
    <lineage>
        <taxon>Eukaryota</taxon>
        <taxon>Viridiplantae</taxon>
        <taxon>Streptophyta</taxon>
        <taxon>Embryophyta</taxon>
        <taxon>Tracheophyta</taxon>
        <taxon>Spermatophyta</taxon>
        <taxon>Magnoliopsida</taxon>
        <taxon>eudicotyledons</taxon>
        <taxon>Gunneridae</taxon>
        <taxon>Pentapetalae</taxon>
        <taxon>asterids</taxon>
        <taxon>lamiids</taxon>
        <taxon>Lamiales</taxon>
        <taxon>Lentibulariaceae</taxon>
        <taxon>Genlisea</taxon>
    </lineage>
</organism>
<feature type="non-terminal residue" evidence="8">
    <location>
        <position position="1"/>
    </location>
</feature>
<evidence type="ECO:0000313" key="9">
    <source>
        <dbReference type="Proteomes" id="UP000015453"/>
    </source>
</evidence>
<dbReference type="AlphaFoldDB" id="S8C4W9"/>
<comment type="subcellular location">
    <subcellularLocation>
        <location evidence="1">Nucleus</location>
        <location evidence="1">Nucleolus</location>
    </subcellularLocation>
</comment>
<sequence length="318" mass="36726">KESEGSKKKKTKKTKARNKLKVLSSGAGKSKEPKENPFENIYSRRKFNILGKKRKNDERRSIGLSRSLGIQKRQKTLLKEYEQNKKSSVFLDKRIGENNEGLEEFDKVIMRSQREMQAKSKFNLSDGEEDDFEIEGGFFPERDDYDDDEPLDEEDAVYLNSYLHAEMFNLSQLNPSEAEDSIASQEVRYKSKKEVMNDIISKSKFFKAQKAKDKEKNEKLMDELDKNFMSLVQSDAMRTLVQPNKAEVTLRSQFSNGVAANGNLSNVDFRASKEQEKPDLYESLVSEMALDIRARPSDRTKSAEELALEEKERLEELE</sequence>
<feature type="region of interest" description="Disordered" evidence="7">
    <location>
        <begin position="119"/>
        <end position="150"/>
    </location>
</feature>
<comment type="similarity">
    <text evidence="2">Belongs to the NOP14 family.</text>
</comment>
<keyword evidence="3" id="KW-0690">Ribosome biogenesis</keyword>
<evidence type="ECO:0000313" key="8">
    <source>
        <dbReference type="EMBL" id="EPS59451.1"/>
    </source>
</evidence>